<reference evidence="1 2" key="1">
    <citation type="submission" date="2019-03" db="EMBL/GenBank/DDBJ databases">
        <title>Single cell metagenomics reveals metabolic interactions within the superorganism composed of flagellate Streblomastix strix and complex community of Bacteroidetes bacteria on its surface.</title>
        <authorList>
            <person name="Treitli S.C."/>
            <person name="Kolisko M."/>
            <person name="Husnik F."/>
            <person name="Keeling P."/>
            <person name="Hampl V."/>
        </authorList>
    </citation>
    <scope>NUCLEOTIDE SEQUENCE [LARGE SCALE GENOMIC DNA]</scope>
    <source>
        <strain evidence="1">ST1C</strain>
    </source>
</reference>
<organism evidence="1 2">
    <name type="scientific">Streblomastix strix</name>
    <dbReference type="NCBI Taxonomy" id="222440"/>
    <lineage>
        <taxon>Eukaryota</taxon>
        <taxon>Metamonada</taxon>
        <taxon>Preaxostyla</taxon>
        <taxon>Oxymonadida</taxon>
        <taxon>Streblomastigidae</taxon>
        <taxon>Streblomastix</taxon>
    </lineage>
</organism>
<dbReference type="SUPFAM" id="SSF56747">
    <property type="entry name" value="Prim-pol domain"/>
    <property type="match status" value="1"/>
</dbReference>
<proteinExistence type="predicted"/>
<sequence length="293" mass="33780">MFDRSPQKYSFPRSLIHSNCYRDSYISYYSAVYQSETGDTSKMRENGGTTGAIFDTHNYNKYGKAKLQDEDIVTGSCLDLNKMKDNQLVVLDFDIPHDEDDYNKEFYRKVIIDDHLPKGTPVLITAHGGLHAYVHRYDYPLKSNRLVASKKIPFIGFTVDIFVQIEKHKTSDGKSNGIKENRVMLPDSVIRDKGQEYKYPPAPTNFWDNNNLPNLWDILAAWNVDFNQEYVKEPRFIKADGNVNISLDLAYCIIDGLSIPCYRYSLVQTRQYNSILVWSRSINSIVRLGKSLN</sequence>
<protein>
    <submittedName>
        <fullName evidence="1">Uncharacterized protein</fullName>
    </submittedName>
</protein>
<dbReference type="AlphaFoldDB" id="A0A5J4VGX4"/>
<evidence type="ECO:0000313" key="1">
    <source>
        <dbReference type="EMBL" id="KAA6381619.1"/>
    </source>
</evidence>
<name>A0A5J4VGX4_9EUKA</name>
<accession>A0A5J4VGX4</accession>
<dbReference type="Proteomes" id="UP000324800">
    <property type="component" value="Unassembled WGS sequence"/>
</dbReference>
<gene>
    <name evidence="1" type="ORF">EZS28_022855</name>
</gene>
<comment type="caution">
    <text evidence="1">The sequence shown here is derived from an EMBL/GenBank/DDBJ whole genome shotgun (WGS) entry which is preliminary data.</text>
</comment>
<evidence type="ECO:0000313" key="2">
    <source>
        <dbReference type="Proteomes" id="UP000324800"/>
    </source>
</evidence>
<dbReference type="EMBL" id="SNRW01007218">
    <property type="protein sequence ID" value="KAA6381619.1"/>
    <property type="molecule type" value="Genomic_DNA"/>
</dbReference>